<name>A0ABU9GMX0_9GAMM</name>
<protein>
    <submittedName>
        <fullName evidence="2">Alpha/beta family hydrolase</fullName>
    </submittedName>
</protein>
<proteinExistence type="predicted"/>
<dbReference type="EMBL" id="JBAKAZ010000008">
    <property type="protein sequence ID" value="MEL0628642.1"/>
    <property type="molecule type" value="Genomic_DNA"/>
</dbReference>
<keyword evidence="3" id="KW-1185">Reference proteome</keyword>
<dbReference type="PANTHER" id="PTHR13136:SF11">
    <property type="entry name" value="TESTIS-EXPRESSED PROTEIN 30"/>
    <property type="match status" value="1"/>
</dbReference>
<evidence type="ECO:0000313" key="2">
    <source>
        <dbReference type="EMBL" id="MEL0628642.1"/>
    </source>
</evidence>
<evidence type="ECO:0000313" key="3">
    <source>
        <dbReference type="Proteomes" id="UP001369082"/>
    </source>
</evidence>
<reference evidence="2 3" key="1">
    <citation type="submission" date="2024-02" db="EMBL/GenBank/DDBJ databases">
        <title>Bacteria isolated from the canopy kelp, Nereocystis luetkeana.</title>
        <authorList>
            <person name="Pfister C.A."/>
            <person name="Younker I.T."/>
            <person name="Light S.H."/>
        </authorList>
    </citation>
    <scope>NUCLEOTIDE SEQUENCE [LARGE SCALE GENOMIC DNA]</scope>
    <source>
        <strain evidence="2 3">TI.1.05</strain>
    </source>
</reference>
<dbReference type="Gene3D" id="3.40.50.1820">
    <property type="entry name" value="alpha/beta hydrolase"/>
    <property type="match status" value="1"/>
</dbReference>
<keyword evidence="2" id="KW-0378">Hydrolase</keyword>
<evidence type="ECO:0000259" key="1">
    <source>
        <dbReference type="Pfam" id="PF20408"/>
    </source>
</evidence>
<accession>A0ABU9GMX0</accession>
<feature type="domain" description="KANL3/Tex30 alpha/beta hydrolase-like" evidence="1">
    <location>
        <begin position="13"/>
        <end position="204"/>
    </location>
</feature>
<dbReference type="GO" id="GO:0016787">
    <property type="term" value="F:hydrolase activity"/>
    <property type="evidence" value="ECO:0007669"/>
    <property type="project" value="UniProtKB-KW"/>
</dbReference>
<sequence length="209" mass="23324">MQLIFDGPASGPLFVFSHGAGAPLNSEFMQQVTEGLVGKGIRVVRFNYAYMQQRVDTGSRRPPERAPALIKQFLEVVTSLDQPMVIGGKSMGGRMATLLESETSPELVSNVKGIACLGYPFHPQGKPEKLRTEHLPLIEKPVAIIQGTRDKLGNKEEVEQYALPSHFQYCWLEDGDHDLKPRIKSGFTHQQHIQSCINYLADYIITCLK</sequence>
<comment type="caution">
    <text evidence="2">The sequence shown here is derived from an EMBL/GenBank/DDBJ whole genome shotgun (WGS) entry which is preliminary data.</text>
</comment>
<dbReference type="RefSeq" id="WP_341596652.1">
    <property type="nucleotide sequence ID" value="NZ_JBAKAZ010000008.1"/>
</dbReference>
<dbReference type="InterPro" id="IPR046879">
    <property type="entry name" value="KANL3/Tex30_Abhydrolase"/>
</dbReference>
<dbReference type="Proteomes" id="UP001369082">
    <property type="component" value="Unassembled WGS sequence"/>
</dbReference>
<organism evidence="2 3">
    <name type="scientific">Psychromonas aquatilis</name>
    <dbReference type="NCBI Taxonomy" id="2005072"/>
    <lineage>
        <taxon>Bacteria</taxon>
        <taxon>Pseudomonadati</taxon>
        <taxon>Pseudomonadota</taxon>
        <taxon>Gammaproteobacteria</taxon>
        <taxon>Alteromonadales</taxon>
        <taxon>Psychromonadaceae</taxon>
        <taxon>Psychromonas</taxon>
    </lineage>
</organism>
<gene>
    <name evidence="2" type="ORF">V6256_03390</name>
</gene>
<dbReference type="PANTHER" id="PTHR13136">
    <property type="entry name" value="TESTIS DEVELOPMENT PROTEIN PRTD"/>
    <property type="match status" value="1"/>
</dbReference>
<dbReference type="SUPFAM" id="SSF53474">
    <property type="entry name" value="alpha/beta-Hydrolases"/>
    <property type="match status" value="1"/>
</dbReference>
<dbReference type="InterPro" id="IPR029058">
    <property type="entry name" value="AB_hydrolase_fold"/>
</dbReference>
<dbReference type="InterPro" id="IPR026555">
    <property type="entry name" value="NSL3/Tex30"/>
</dbReference>
<dbReference type="Pfam" id="PF20408">
    <property type="entry name" value="Abhydrolase_11"/>
    <property type="match status" value="1"/>
</dbReference>